<reference evidence="1" key="3">
    <citation type="submission" date="2025-08" db="UniProtKB">
        <authorList>
            <consortium name="Ensembl"/>
        </authorList>
    </citation>
    <scope>IDENTIFICATION</scope>
</reference>
<evidence type="ECO:0000313" key="1">
    <source>
        <dbReference type="Ensembl" id="ENSCINP00000020734.3"/>
    </source>
</evidence>
<dbReference type="AlphaFoldDB" id="F6QIG1"/>
<dbReference type="InParanoid" id="F6QIG1"/>
<organism evidence="1 2">
    <name type="scientific">Ciona intestinalis</name>
    <name type="common">Transparent sea squirt</name>
    <name type="synonym">Ascidia intestinalis</name>
    <dbReference type="NCBI Taxonomy" id="7719"/>
    <lineage>
        <taxon>Eukaryota</taxon>
        <taxon>Metazoa</taxon>
        <taxon>Chordata</taxon>
        <taxon>Tunicata</taxon>
        <taxon>Ascidiacea</taxon>
        <taxon>Phlebobranchia</taxon>
        <taxon>Cionidae</taxon>
        <taxon>Ciona</taxon>
    </lineage>
</organism>
<dbReference type="Proteomes" id="UP000008144">
    <property type="component" value="Chromosome 12"/>
</dbReference>
<name>F6QIG1_CIOIN</name>
<protein>
    <submittedName>
        <fullName evidence="1">Uncharacterized protein</fullName>
    </submittedName>
</protein>
<dbReference type="Ensembl" id="ENSCINT00000020734.3">
    <property type="protein sequence ID" value="ENSCINP00000020734.3"/>
    <property type="gene ID" value="ENSCING00000010446.3"/>
</dbReference>
<proteinExistence type="predicted"/>
<keyword evidence="2" id="KW-1185">Reference proteome</keyword>
<reference evidence="1" key="2">
    <citation type="journal article" date="2008" name="Genome Biol.">
        <title>Improved genome assembly and evidence-based global gene model set for the chordate Ciona intestinalis: new insight into intron and operon populations.</title>
        <authorList>
            <person name="Satou Y."/>
            <person name="Mineta K."/>
            <person name="Ogasawara M."/>
            <person name="Sasakura Y."/>
            <person name="Shoguchi E."/>
            <person name="Ueno K."/>
            <person name="Yamada L."/>
            <person name="Matsumoto J."/>
            <person name="Wasserscheid J."/>
            <person name="Dewar K."/>
            <person name="Wiley G.B."/>
            <person name="Macmil S.L."/>
            <person name="Roe B.A."/>
            <person name="Zeller R.W."/>
            <person name="Hastings K.E."/>
            <person name="Lemaire P."/>
            <person name="Lindquist E."/>
            <person name="Endo T."/>
            <person name="Hotta K."/>
            <person name="Inaba K."/>
        </authorList>
    </citation>
    <scope>NUCLEOTIDE SEQUENCE [LARGE SCALE GENOMIC DNA]</scope>
    <source>
        <strain evidence="1">wild type</strain>
    </source>
</reference>
<dbReference type="EMBL" id="EAAA01000884">
    <property type="status" value="NOT_ANNOTATED_CDS"/>
    <property type="molecule type" value="Genomic_DNA"/>
</dbReference>
<sequence length="82" mass="8969">MVMLAVFVYQATMELTADPSTVVQTDVIVTTRHGRVNAMLHASDTETVAVIMSQNVFVDLTMENKTLNAAALMPHVTLNVHI</sequence>
<reference evidence="2" key="1">
    <citation type="journal article" date="2002" name="Science">
        <title>The draft genome of Ciona intestinalis: insights into chordate and vertebrate origins.</title>
        <authorList>
            <person name="Dehal P."/>
            <person name="Satou Y."/>
            <person name="Campbell R.K."/>
            <person name="Chapman J."/>
            <person name="Degnan B."/>
            <person name="De Tomaso A."/>
            <person name="Davidson B."/>
            <person name="Di Gregorio A."/>
            <person name="Gelpke M."/>
            <person name="Goodstein D.M."/>
            <person name="Harafuji N."/>
            <person name="Hastings K.E."/>
            <person name="Ho I."/>
            <person name="Hotta K."/>
            <person name="Huang W."/>
            <person name="Kawashima T."/>
            <person name="Lemaire P."/>
            <person name="Martinez D."/>
            <person name="Meinertzhagen I.A."/>
            <person name="Necula S."/>
            <person name="Nonaka M."/>
            <person name="Putnam N."/>
            <person name="Rash S."/>
            <person name="Saiga H."/>
            <person name="Satake M."/>
            <person name="Terry A."/>
            <person name="Yamada L."/>
            <person name="Wang H.G."/>
            <person name="Awazu S."/>
            <person name="Azumi K."/>
            <person name="Boore J."/>
            <person name="Branno M."/>
            <person name="Chin-Bow S."/>
            <person name="DeSantis R."/>
            <person name="Doyle S."/>
            <person name="Francino P."/>
            <person name="Keys D.N."/>
            <person name="Haga S."/>
            <person name="Hayashi H."/>
            <person name="Hino K."/>
            <person name="Imai K.S."/>
            <person name="Inaba K."/>
            <person name="Kano S."/>
            <person name="Kobayashi K."/>
            <person name="Kobayashi M."/>
            <person name="Lee B.I."/>
            <person name="Makabe K.W."/>
            <person name="Manohar C."/>
            <person name="Matassi G."/>
            <person name="Medina M."/>
            <person name="Mochizuki Y."/>
            <person name="Mount S."/>
            <person name="Morishita T."/>
            <person name="Miura S."/>
            <person name="Nakayama A."/>
            <person name="Nishizaka S."/>
            <person name="Nomoto H."/>
            <person name="Ohta F."/>
            <person name="Oishi K."/>
            <person name="Rigoutsos I."/>
            <person name="Sano M."/>
            <person name="Sasaki A."/>
            <person name="Sasakura Y."/>
            <person name="Shoguchi E."/>
            <person name="Shin-i T."/>
            <person name="Spagnuolo A."/>
            <person name="Stainier D."/>
            <person name="Suzuki M.M."/>
            <person name="Tassy O."/>
            <person name="Takatori N."/>
            <person name="Tokuoka M."/>
            <person name="Yagi K."/>
            <person name="Yoshizaki F."/>
            <person name="Wada S."/>
            <person name="Zhang C."/>
            <person name="Hyatt P.D."/>
            <person name="Larimer F."/>
            <person name="Detter C."/>
            <person name="Doggett N."/>
            <person name="Glavina T."/>
            <person name="Hawkins T."/>
            <person name="Richardson P."/>
            <person name="Lucas S."/>
            <person name="Kohara Y."/>
            <person name="Levine M."/>
            <person name="Satoh N."/>
            <person name="Rokhsar D.S."/>
        </authorList>
    </citation>
    <scope>NUCLEOTIDE SEQUENCE [LARGE SCALE GENOMIC DNA]</scope>
</reference>
<accession>F6QIG1</accession>
<evidence type="ECO:0000313" key="2">
    <source>
        <dbReference type="Proteomes" id="UP000008144"/>
    </source>
</evidence>
<reference evidence="1" key="4">
    <citation type="submission" date="2025-09" db="UniProtKB">
        <authorList>
            <consortium name="Ensembl"/>
        </authorList>
    </citation>
    <scope>IDENTIFICATION</scope>
</reference>
<dbReference type="HOGENOM" id="CLU_2557606_0_0_1"/>